<name>A0A1G5KHX0_9BACL</name>
<dbReference type="InterPro" id="IPR050406">
    <property type="entry name" value="FGGY_Carb_Kinase"/>
</dbReference>
<keyword evidence="3 6" id="KW-0418">Kinase</keyword>
<dbReference type="InterPro" id="IPR018484">
    <property type="entry name" value="FGGY_N"/>
</dbReference>
<dbReference type="PANTHER" id="PTHR43095">
    <property type="entry name" value="SUGAR KINASE"/>
    <property type="match status" value="1"/>
</dbReference>
<dbReference type="Pfam" id="PF02782">
    <property type="entry name" value="FGGY_C"/>
    <property type="match status" value="1"/>
</dbReference>
<gene>
    <name evidence="6" type="ORF">SAMN05720606_11564</name>
</gene>
<dbReference type="GO" id="GO:0016301">
    <property type="term" value="F:kinase activity"/>
    <property type="evidence" value="ECO:0007669"/>
    <property type="project" value="UniProtKB-KW"/>
</dbReference>
<evidence type="ECO:0000259" key="4">
    <source>
        <dbReference type="Pfam" id="PF00370"/>
    </source>
</evidence>
<sequence>MEYMPFHGRRWRAERGYAEVTSHVDVKEAIAKGATSLGIELGSTRIKAVLIDEHFETIASGSYEWENLLKDGYWTYNQEDIITGLQTAYRELKQDVEQKYGVPLTTVGSIGFSAMMHGYIALDQAGEMLVPFRTWRNSTTGAAARELTELLQFNIPERWSIAHLYQAILNGEQHVPQIDYLTTLAGYIHWLLTGNKAIGIGDASGMFPIDETTHNYHPAMINQFNEHIAGKGYPWKVEDLLPKVYLAGEHAGALTEAGAKLLDPSGKLAAGIPLCAPEGDAGTGMVATNSVRKRTGNISVGTSVFAMIVLEKELSSVYPEIDMVTTPDGSPVGMVHANNCSSDLNAWIGLFREFAEAMGIEADSGKLFSVLFNKALEADPDGGGLLSYGYYSGENITGLEHGRPLFVRSPESKFNLANFMRTHLFSAFGALKLGMDILTEKEQVAIDSILAHGGLFKTPVVGQRIVAAAMNVPVSVMSTAGEGGAWGMALLASYLKDKGEQETLDVFLEQKVFKDVEGVEVAPEAADVKGFEAFIERYRSGLAIEHAAVEHLVENGGN</sequence>
<evidence type="ECO:0000259" key="5">
    <source>
        <dbReference type="Pfam" id="PF02782"/>
    </source>
</evidence>
<dbReference type="PANTHER" id="PTHR43095:SF5">
    <property type="entry name" value="XYLULOSE KINASE"/>
    <property type="match status" value="1"/>
</dbReference>
<feature type="domain" description="Carbohydrate kinase FGGY N-terminal" evidence="4">
    <location>
        <begin position="37"/>
        <end position="280"/>
    </location>
</feature>
<protein>
    <submittedName>
        <fullName evidence="6">Sugar (Pentulose or hexulose) kinase</fullName>
    </submittedName>
</protein>
<dbReference type="AlphaFoldDB" id="A0A1G5KHX0"/>
<dbReference type="SUPFAM" id="SSF53067">
    <property type="entry name" value="Actin-like ATPase domain"/>
    <property type="match status" value="2"/>
</dbReference>
<accession>A0A1G5KHX0</accession>
<reference evidence="7" key="1">
    <citation type="submission" date="2016-10" db="EMBL/GenBank/DDBJ databases">
        <authorList>
            <person name="Varghese N."/>
            <person name="Submissions S."/>
        </authorList>
    </citation>
    <scope>NUCLEOTIDE SEQUENCE [LARGE SCALE GENOMIC DNA]</scope>
    <source>
        <strain evidence="7">BL9</strain>
    </source>
</reference>
<evidence type="ECO:0000256" key="2">
    <source>
        <dbReference type="ARBA" id="ARBA00022679"/>
    </source>
</evidence>
<feature type="domain" description="Carbohydrate kinase FGGY C-terminal" evidence="5">
    <location>
        <begin position="297"/>
        <end position="494"/>
    </location>
</feature>
<dbReference type="CDD" id="cd07809">
    <property type="entry name" value="ASKHA_NBD_FGGY_BaXK-like"/>
    <property type="match status" value="1"/>
</dbReference>
<dbReference type="EMBL" id="FMVM01000015">
    <property type="protein sequence ID" value="SCZ00177.1"/>
    <property type="molecule type" value="Genomic_DNA"/>
</dbReference>
<organism evidence="6 7">
    <name type="scientific">Paenibacillus polysaccharolyticus</name>
    <dbReference type="NCBI Taxonomy" id="582692"/>
    <lineage>
        <taxon>Bacteria</taxon>
        <taxon>Bacillati</taxon>
        <taxon>Bacillota</taxon>
        <taxon>Bacilli</taxon>
        <taxon>Bacillales</taxon>
        <taxon>Paenibacillaceae</taxon>
        <taxon>Paenibacillus</taxon>
    </lineage>
</organism>
<evidence type="ECO:0000313" key="7">
    <source>
        <dbReference type="Proteomes" id="UP000198538"/>
    </source>
</evidence>
<comment type="similarity">
    <text evidence="1">Belongs to the FGGY kinase family.</text>
</comment>
<dbReference type="Pfam" id="PF00370">
    <property type="entry name" value="FGGY_N"/>
    <property type="match status" value="1"/>
</dbReference>
<dbReference type="GO" id="GO:0005975">
    <property type="term" value="P:carbohydrate metabolic process"/>
    <property type="evidence" value="ECO:0007669"/>
    <property type="project" value="InterPro"/>
</dbReference>
<dbReference type="Gene3D" id="3.30.420.40">
    <property type="match status" value="2"/>
</dbReference>
<dbReference type="InterPro" id="IPR018485">
    <property type="entry name" value="FGGY_C"/>
</dbReference>
<evidence type="ECO:0000256" key="3">
    <source>
        <dbReference type="ARBA" id="ARBA00022777"/>
    </source>
</evidence>
<dbReference type="Proteomes" id="UP000198538">
    <property type="component" value="Unassembled WGS sequence"/>
</dbReference>
<dbReference type="STRING" id="582692.SAMN05720606_11564"/>
<keyword evidence="7" id="KW-1185">Reference proteome</keyword>
<dbReference type="InterPro" id="IPR043129">
    <property type="entry name" value="ATPase_NBD"/>
</dbReference>
<evidence type="ECO:0000313" key="6">
    <source>
        <dbReference type="EMBL" id="SCZ00177.1"/>
    </source>
</evidence>
<evidence type="ECO:0000256" key="1">
    <source>
        <dbReference type="ARBA" id="ARBA00009156"/>
    </source>
</evidence>
<proteinExistence type="inferred from homology"/>
<keyword evidence="2" id="KW-0808">Transferase</keyword>